<protein>
    <submittedName>
        <fullName evidence="2">Uncharacterized protein</fullName>
    </submittedName>
</protein>
<feature type="region of interest" description="Disordered" evidence="1">
    <location>
        <begin position="1"/>
        <end position="51"/>
    </location>
</feature>
<feature type="compositionally biased region" description="Polar residues" evidence="1">
    <location>
        <begin position="21"/>
        <end position="39"/>
    </location>
</feature>
<dbReference type="AlphaFoldDB" id="A0A448WW50"/>
<organism evidence="2 3">
    <name type="scientific">Protopolystoma xenopodis</name>
    <dbReference type="NCBI Taxonomy" id="117903"/>
    <lineage>
        <taxon>Eukaryota</taxon>
        <taxon>Metazoa</taxon>
        <taxon>Spiralia</taxon>
        <taxon>Lophotrochozoa</taxon>
        <taxon>Platyhelminthes</taxon>
        <taxon>Monogenea</taxon>
        <taxon>Polyopisthocotylea</taxon>
        <taxon>Polystomatidea</taxon>
        <taxon>Polystomatidae</taxon>
        <taxon>Protopolystoma</taxon>
    </lineage>
</organism>
<dbReference type="Proteomes" id="UP000784294">
    <property type="component" value="Unassembled WGS sequence"/>
</dbReference>
<dbReference type="EMBL" id="CAAALY010052647">
    <property type="protein sequence ID" value="VEL21700.1"/>
    <property type="molecule type" value="Genomic_DNA"/>
</dbReference>
<gene>
    <name evidence="2" type="ORF">PXEA_LOCUS15140</name>
</gene>
<evidence type="ECO:0000256" key="1">
    <source>
        <dbReference type="SAM" id="MobiDB-lite"/>
    </source>
</evidence>
<proteinExistence type="predicted"/>
<keyword evidence="3" id="KW-1185">Reference proteome</keyword>
<evidence type="ECO:0000313" key="3">
    <source>
        <dbReference type="Proteomes" id="UP000784294"/>
    </source>
</evidence>
<sequence length="70" mass="7357">MSSSLSTCSAVPRLPTGHGTEATSKTFTFGSSRPASYTLKSRRGGVLPNHSSKLRLNNLVPLGGLKRGLD</sequence>
<evidence type="ECO:0000313" key="2">
    <source>
        <dbReference type="EMBL" id="VEL21700.1"/>
    </source>
</evidence>
<reference evidence="2" key="1">
    <citation type="submission" date="2018-11" db="EMBL/GenBank/DDBJ databases">
        <authorList>
            <consortium name="Pathogen Informatics"/>
        </authorList>
    </citation>
    <scope>NUCLEOTIDE SEQUENCE</scope>
</reference>
<comment type="caution">
    <text evidence="2">The sequence shown here is derived from an EMBL/GenBank/DDBJ whole genome shotgun (WGS) entry which is preliminary data.</text>
</comment>
<name>A0A448WW50_9PLAT</name>
<accession>A0A448WW50</accession>